<proteinExistence type="predicted"/>
<feature type="region of interest" description="Disordered" evidence="1">
    <location>
        <begin position="80"/>
        <end position="103"/>
    </location>
</feature>
<gene>
    <name evidence="2" type="ORF">V1633_24980</name>
</gene>
<comment type="caution">
    <text evidence="2">The sequence shown here is derived from an EMBL/GenBank/DDBJ whole genome shotgun (WGS) entry which is preliminary data.</text>
</comment>
<organism evidence="2 3">
    <name type="scientific">Plantactinospora sonchi</name>
    <dbReference type="NCBI Taxonomy" id="1544735"/>
    <lineage>
        <taxon>Bacteria</taxon>
        <taxon>Bacillati</taxon>
        <taxon>Actinomycetota</taxon>
        <taxon>Actinomycetes</taxon>
        <taxon>Micromonosporales</taxon>
        <taxon>Micromonosporaceae</taxon>
        <taxon>Plantactinospora</taxon>
    </lineage>
</organism>
<reference evidence="2 3" key="1">
    <citation type="submission" date="2024-01" db="EMBL/GenBank/DDBJ databases">
        <title>Genome insights into Plantactinospora sonchi sp. nov.</title>
        <authorList>
            <person name="Wang L."/>
        </authorList>
    </citation>
    <scope>NUCLEOTIDE SEQUENCE [LARGE SCALE GENOMIC DNA]</scope>
    <source>
        <strain evidence="2 3">NEAU-QY2</strain>
    </source>
</reference>
<name>A0ABU7RZW2_9ACTN</name>
<dbReference type="RefSeq" id="WP_331216834.1">
    <property type="nucleotide sequence ID" value="NZ_JAZGQK010000023.1"/>
</dbReference>
<accession>A0ABU7RZW2</accession>
<evidence type="ECO:0000313" key="2">
    <source>
        <dbReference type="EMBL" id="MEE6261744.1"/>
    </source>
</evidence>
<dbReference type="EMBL" id="JAZGQK010000023">
    <property type="protein sequence ID" value="MEE6261744.1"/>
    <property type="molecule type" value="Genomic_DNA"/>
</dbReference>
<protein>
    <submittedName>
        <fullName evidence="2">Uncharacterized protein</fullName>
    </submittedName>
</protein>
<evidence type="ECO:0000256" key="1">
    <source>
        <dbReference type="SAM" id="MobiDB-lite"/>
    </source>
</evidence>
<dbReference type="Proteomes" id="UP001332243">
    <property type="component" value="Unassembled WGS sequence"/>
</dbReference>
<keyword evidence="3" id="KW-1185">Reference proteome</keyword>
<sequence>MTRQEPPEIAPGTVLALGKDDWRYGDQALLLLVEFVRLDLSRYYDNQWVWISGQRLARDGTPMGHLDALVKVSAIPAPQTCDGHADKRAAHPNGRGLRRRRTE</sequence>
<evidence type="ECO:0000313" key="3">
    <source>
        <dbReference type="Proteomes" id="UP001332243"/>
    </source>
</evidence>